<evidence type="ECO:0000256" key="4">
    <source>
        <dbReference type="ARBA" id="ARBA00022844"/>
    </source>
</evidence>
<name>A0A514DCB7_9VIRU</name>
<comment type="subcellular location">
    <subcellularLocation>
        <location evidence="1">Virion</location>
    </subcellularLocation>
</comment>
<evidence type="ECO:0000313" key="8">
    <source>
        <dbReference type="EMBL" id="QDH91246.1"/>
    </source>
</evidence>
<evidence type="ECO:0008006" key="9">
    <source>
        <dbReference type="Google" id="ProtNLM"/>
    </source>
</evidence>
<sequence>MALPISGPTYKLVDLPLEYSRQARYKQKRPYNLQLPYQGRSARARTFSYPTNPTYSLAGAVFVKYDQEQTEIKQAKQLAYAKLIGSISDRASMGENLGQLGSSVRLITDKALVIRKSLLALRKFDLAAFTKWVDKGFVKRNSRFAAQLTLEVNFAIAPAVNDIYSAISILQEPIKNATAHGRATVPFTKELKTSANYTATWSIAAKASAEYGAVFAISNPNLYLANALGLINPVQTAWQLLPGSFLFDWLVPVEQFLGTATDFYGLSVVGSYTTWFVRGVYSEFWNTYRWSGTSDFAEVVRETGISLPPLTYRPLKVPSLKRAANAVSLAIQAFYK</sequence>
<evidence type="ECO:0000256" key="7">
    <source>
        <dbReference type="ARBA" id="ARBA00035110"/>
    </source>
</evidence>
<gene>
    <name evidence="8" type="ORF">H2Rhizo33793_000002</name>
</gene>
<keyword evidence="2" id="KW-0945">Host-virus interaction</keyword>
<keyword evidence="5" id="KW-1175">Viral attachment to host cell pilus</keyword>
<comment type="similarity">
    <text evidence="7">Belongs to the Leviviricetes maturation protein family.</text>
</comment>
<evidence type="ECO:0000256" key="6">
    <source>
        <dbReference type="ARBA" id="ARBA00023296"/>
    </source>
</evidence>
<keyword evidence="3" id="KW-1161">Viral attachment to host cell</keyword>
<accession>A0A514DCB7</accession>
<keyword evidence="4" id="KW-0946">Virion</keyword>
<keyword evidence="6" id="KW-1160">Virus entry into host cell</keyword>
<dbReference type="EMBL" id="MN036120">
    <property type="protein sequence ID" value="QDH91246.1"/>
    <property type="molecule type" value="Genomic_RNA"/>
</dbReference>
<proteinExistence type="inferred from homology"/>
<protein>
    <recommendedName>
        <fullName evidence="9">Maturation</fullName>
    </recommendedName>
</protein>
<dbReference type="GO" id="GO:0044423">
    <property type="term" value="C:virion component"/>
    <property type="evidence" value="ECO:0007669"/>
    <property type="project" value="UniProtKB-KW"/>
</dbReference>
<evidence type="ECO:0000256" key="1">
    <source>
        <dbReference type="ARBA" id="ARBA00004328"/>
    </source>
</evidence>
<evidence type="ECO:0000256" key="2">
    <source>
        <dbReference type="ARBA" id="ARBA00022581"/>
    </source>
</evidence>
<reference evidence="8" key="1">
    <citation type="submission" date="2019-05" db="EMBL/GenBank/DDBJ databases">
        <title>Metatranscriptomic reconstruction reveals RNA viruses with the potential to shape carbon cycling in soil.</title>
        <authorList>
            <person name="Starr E.P."/>
            <person name="Nuccio E."/>
            <person name="Pett-Ridge J."/>
            <person name="Banfield J.F."/>
            <person name="Firestone M.K."/>
        </authorList>
    </citation>
    <scope>NUCLEOTIDE SEQUENCE</scope>
    <source>
        <strain evidence="8">H2_Rhizo_33_scaffold_793</strain>
    </source>
</reference>
<evidence type="ECO:0000256" key="3">
    <source>
        <dbReference type="ARBA" id="ARBA00022804"/>
    </source>
</evidence>
<dbReference type="Pfam" id="PF03863">
    <property type="entry name" value="Phage_mat-A"/>
    <property type="match status" value="1"/>
</dbReference>
<evidence type="ECO:0000256" key="5">
    <source>
        <dbReference type="ARBA" id="ARBA00023104"/>
    </source>
</evidence>
<dbReference type="InterPro" id="IPR005563">
    <property type="entry name" value="A_protein"/>
</dbReference>
<organism evidence="8">
    <name type="scientific">Leviviridae sp</name>
    <dbReference type="NCBI Taxonomy" id="2027243"/>
    <lineage>
        <taxon>Viruses</taxon>
        <taxon>Riboviria</taxon>
        <taxon>Orthornavirae</taxon>
        <taxon>Lenarviricota</taxon>
        <taxon>Leviviricetes</taxon>
        <taxon>Norzivirales</taxon>
        <taxon>Fiersviridae</taxon>
    </lineage>
</organism>
<dbReference type="GO" id="GO:0039666">
    <property type="term" value="P:virion attachment to host cell pilus"/>
    <property type="evidence" value="ECO:0007669"/>
    <property type="project" value="UniProtKB-KW"/>
</dbReference>